<reference evidence="1" key="1">
    <citation type="journal article" date="2021" name="Environ. Microbiol.">
        <title>Gene family expansions and transcriptome signatures uncover fungal adaptations to wood decay.</title>
        <authorList>
            <person name="Hage H."/>
            <person name="Miyauchi S."/>
            <person name="Viragh M."/>
            <person name="Drula E."/>
            <person name="Min B."/>
            <person name="Chaduli D."/>
            <person name="Navarro D."/>
            <person name="Favel A."/>
            <person name="Norest M."/>
            <person name="Lesage-Meessen L."/>
            <person name="Balint B."/>
            <person name="Merenyi Z."/>
            <person name="de Eugenio L."/>
            <person name="Morin E."/>
            <person name="Martinez A.T."/>
            <person name="Baldrian P."/>
            <person name="Stursova M."/>
            <person name="Martinez M.J."/>
            <person name="Novotny C."/>
            <person name="Magnuson J.K."/>
            <person name="Spatafora J.W."/>
            <person name="Maurice S."/>
            <person name="Pangilinan J."/>
            <person name="Andreopoulos W."/>
            <person name="LaButti K."/>
            <person name="Hundley H."/>
            <person name="Na H."/>
            <person name="Kuo A."/>
            <person name="Barry K."/>
            <person name="Lipzen A."/>
            <person name="Henrissat B."/>
            <person name="Riley R."/>
            <person name="Ahrendt S."/>
            <person name="Nagy L.G."/>
            <person name="Grigoriev I.V."/>
            <person name="Martin F."/>
            <person name="Rosso M.N."/>
        </authorList>
    </citation>
    <scope>NUCLEOTIDE SEQUENCE</scope>
    <source>
        <strain evidence="1">CBS 384.51</strain>
    </source>
</reference>
<dbReference type="EMBL" id="MU274900">
    <property type="protein sequence ID" value="KAI0095201.1"/>
    <property type="molecule type" value="Genomic_DNA"/>
</dbReference>
<evidence type="ECO:0000313" key="1">
    <source>
        <dbReference type="EMBL" id="KAI0095201.1"/>
    </source>
</evidence>
<gene>
    <name evidence="1" type="ORF">BDY19DRAFT_916741</name>
</gene>
<keyword evidence="2" id="KW-1185">Reference proteome</keyword>
<dbReference type="Proteomes" id="UP001055072">
    <property type="component" value="Unassembled WGS sequence"/>
</dbReference>
<sequence>MLIEDSVHYKLNSAFDPEWNALVPSYAFKTSNDNGPFTITLFHQLHCLNILRIDFAKLMNDTHDLSGDPSLRKHCLNYLRQTALCHGDLHIEPITEAGNTERTHEYMCRDWTLIYDAVESVYR</sequence>
<comment type="caution">
    <text evidence="1">The sequence shown here is derived from an EMBL/GenBank/DDBJ whole genome shotgun (WGS) entry which is preliminary data.</text>
</comment>
<organism evidence="1 2">
    <name type="scientific">Irpex rosettiformis</name>
    <dbReference type="NCBI Taxonomy" id="378272"/>
    <lineage>
        <taxon>Eukaryota</taxon>
        <taxon>Fungi</taxon>
        <taxon>Dikarya</taxon>
        <taxon>Basidiomycota</taxon>
        <taxon>Agaricomycotina</taxon>
        <taxon>Agaricomycetes</taxon>
        <taxon>Polyporales</taxon>
        <taxon>Irpicaceae</taxon>
        <taxon>Irpex</taxon>
    </lineage>
</organism>
<protein>
    <submittedName>
        <fullName evidence="1">Uncharacterized protein</fullName>
    </submittedName>
</protein>
<proteinExistence type="predicted"/>
<evidence type="ECO:0000313" key="2">
    <source>
        <dbReference type="Proteomes" id="UP001055072"/>
    </source>
</evidence>
<accession>A0ACB8ULW1</accession>
<name>A0ACB8ULW1_9APHY</name>